<dbReference type="PRINTS" id="PR00007">
    <property type="entry name" value="COMPLEMNTC1Q"/>
</dbReference>
<dbReference type="PANTHER" id="PTHR22923:SF116">
    <property type="entry name" value="C1Q DOMAIN-CONTAINING PROTEIN"/>
    <property type="match status" value="1"/>
</dbReference>
<evidence type="ECO:0000256" key="1">
    <source>
        <dbReference type="ARBA" id="ARBA00004613"/>
    </source>
</evidence>
<feature type="domain" description="C1q" evidence="5">
    <location>
        <begin position="71"/>
        <end position="206"/>
    </location>
</feature>
<dbReference type="PANTHER" id="PTHR22923">
    <property type="entry name" value="CEREBELLIN-RELATED"/>
    <property type="match status" value="1"/>
</dbReference>
<evidence type="ECO:0000256" key="4">
    <source>
        <dbReference type="SAM" id="SignalP"/>
    </source>
</evidence>
<dbReference type="InterPro" id="IPR008983">
    <property type="entry name" value="Tumour_necrosis_fac-like_dom"/>
</dbReference>
<dbReference type="EMBL" id="JBJQND010000008">
    <property type="protein sequence ID" value="KAL3868584.1"/>
    <property type="molecule type" value="Genomic_DNA"/>
</dbReference>
<keyword evidence="3 4" id="KW-0732">Signal</keyword>
<dbReference type="SMART" id="SM00110">
    <property type="entry name" value="C1Q"/>
    <property type="match status" value="1"/>
</dbReference>
<dbReference type="GO" id="GO:0005576">
    <property type="term" value="C:extracellular region"/>
    <property type="evidence" value="ECO:0007669"/>
    <property type="project" value="UniProtKB-SubCell"/>
</dbReference>
<evidence type="ECO:0000256" key="3">
    <source>
        <dbReference type="ARBA" id="ARBA00022729"/>
    </source>
</evidence>
<proteinExistence type="predicted"/>
<dbReference type="Proteomes" id="UP001634394">
    <property type="component" value="Unassembled WGS sequence"/>
</dbReference>
<dbReference type="PROSITE" id="PS50871">
    <property type="entry name" value="C1Q"/>
    <property type="match status" value="1"/>
</dbReference>
<gene>
    <name evidence="6" type="ORF">ACJMK2_041385</name>
</gene>
<comment type="caution">
    <text evidence="6">The sequence shown here is derived from an EMBL/GenBank/DDBJ whole genome shotgun (WGS) entry which is preliminary data.</text>
</comment>
<dbReference type="Gene3D" id="2.60.120.40">
    <property type="match status" value="1"/>
</dbReference>
<dbReference type="AlphaFoldDB" id="A0ABD3W3Y6"/>
<evidence type="ECO:0000256" key="2">
    <source>
        <dbReference type="ARBA" id="ARBA00022525"/>
    </source>
</evidence>
<evidence type="ECO:0000313" key="6">
    <source>
        <dbReference type="EMBL" id="KAL3868584.1"/>
    </source>
</evidence>
<evidence type="ECO:0000313" key="7">
    <source>
        <dbReference type="Proteomes" id="UP001634394"/>
    </source>
</evidence>
<dbReference type="Pfam" id="PF00386">
    <property type="entry name" value="C1q"/>
    <property type="match status" value="1"/>
</dbReference>
<dbReference type="InterPro" id="IPR001073">
    <property type="entry name" value="C1q_dom"/>
</dbReference>
<organism evidence="6 7">
    <name type="scientific">Sinanodonta woodiana</name>
    <name type="common">Chinese pond mussel</name>
    <name type="synonym">Anodonta woodiana</name>
    <dbReference type="NCBI Taxonomy" id="1069815"/>
    <lineage>
        <taxon>Eukaryota</taxon>
        <taxon>Metazoa</taxon>
        <taxon>Spiralia</taxon>
        <taxon>Lophotrochozoa</taxon>
        <taxon>Mollusca</taxon>
        <taxon>Bivalvia</taxon>
        <taxon>Autobranchia</taxon>
        <taxon>Heteroconchia</taxon>
        <taxon>Palaeoheterodonta</taxon>
        <taxon>Unionida</taxon>
        <taxon>Unionoidea</taxon>
        <taxon>Unionidae</taxon>
        <taxon>Unioninae</taxon>
        <taxon>Sinanodonta</taxon>
    </lineage>
</organism>
<protein>
    <recommendedName>
        <fullName evidence="5">C1q domain-containing protein</fullName>
    </recommendedName>
</protein>
<feature type="signal peptide" evidence="4">
    <location>
        <begin position="1"/>
        <end position="16"/>
    </location>
</feature>
<evidence type="ECO:0000259" key="5">
    <source>
        <dbReference type="PROSITE" id="PS50871"/>
    </source>
</evidence>
<feature type="chain" id="PRO_5044835761" description="C1q domain-containing protein" evidence="4">
    <location>
        <begin position="17"/>
        <end position="206"/>
    </location>
</feature>
<keyword evidence="7" id="KW-1185">Reference proteome</keyword>
<dbReference type="InterPro" id="IPR050822">
    <property type="entry name" value="Cerebellin_Synaptic_Org"/>
</dbReference>
<name>A0ABD3W3Y6_SINWO</name>
<sequence length="206" mass="22829">MKTLFIFSILFSVTCSKERETGSCLLDGVSDGDINAVRLRLAEERERRLLLENDVQLLTLRYAQLQRLFDQAMSPVGFRAVLSNHTTIQTGEVLKLDKVDMNEGNGYNPALGVFRAPVKGMYILSVTAMTRGDGLQVHITLMNGDKELTRLFSGDVGSGRMVGAVSVPAILSENDNIFIKANLLNVGFYGRYFTSFSGVLIHRMTE</sequence>
<keyword evidence="2" id="KW-0964">Secreted</keyword>
<comment type="subcellular location">
    <subcellularLocation>
        <location evidence="1">Secreted</location>
    </subcellularLocation>
</comment>
<reference evidence="6 7" key="1">
    <citation type="submission" date="2024-11" db="EMBL/GenBank/DDBJ databases">
        <title>Chromosome-level genome assembly of the freshwater bivalve Anodonta woodiana.</title>
        <authorList>
            <person name="Chen X."/>
        </authorList>
    </citation>
    <scope>NUCLEOTIDE SEQUENCE [LARGE SCALE GENOMIC DNA]</scope>
    <source>
        <strain evidence="6">MN2024</strain>
        <tissue evidence="6">Gills</tissue>
    </source>
</reference>
<accession>A0ABD3W3Y6</accession>
<dbReference type="SUPFAM" id="SSF49842">
    <property type="entry name" value="TNF-like"/>
    <property type="match status" value="1"/>
</dbReference>